<organism evidence="3 4">
    <name type="scientific">Streptomyces armeniacus</name>
    <dbReference type="NCBI Taxonomy" id="83291"/>
    <lineage>
        <taxon>Bacteria</taxon>
        <taxon>Bacillati</taxon>
        <taxon>Actinomycetota</taxon>
        <taxon>Actinomycetes</taxon>
        <taxon>Kitasatosporales</taxon>
        <taxon>Streptomycetaceae</taxon>
        <taxon>Streptomyces</taxon>
    </lineage>
</organism>
<evidence type="ECO:0000259" key="2">
    <source>
        <dbReference type="SMART" id="SM00642"/>
    </source>
</evidence>
<dbReference type="Gene3D" id="3.20.20.80">
    <property type="entry name" value="Glycosidases"/>
    <property type="match status" value="1"/>
</dbReference>
<accession>A0A345XTK8</accession>
<evidence type="ECO:0000256" key="1">
    <source>
        <dbReference type="SAM" id="MobiDB-lite"/>
    </source>
</evidence>
<evidence type="ECO:0000313" key="3">
    <source>
        <dbReference type="EMBL" id="AXK34974.1"/>
    </source>
</evidence>
<dbReference type="Pfam" id="PF00128">
    <property type="entry name" value="Alpha-amylase"/>
    <property type="match status" value="2"/>
</dbReference>
<evidence type="ECO:0000313" key="4">
    <source>
        <dbReference type="Proteomes" id="UP000254425"/>
    </source>
</evidence>
<dbReference type="EMBL" id="CP031320">
    <property type="protein sequence ID" value="AXK34974.1"/>
    <property type="molecule type" value="Genomic_DNA"/>
</dbReference>
<feature type="domain" description="Glycosyl hydrolase family 13 catalytic" evidence="2">
    <location>
        <begin position="40"/>
        <end position="474"/>
    </location>
</feature>
<keyword evidence="4" id="KW-1185">Reference proteome</keyword>
<sequence>MTSRSDGHSAAATEPATTDAAGGHAGVPALSWLHDAVLYQIYPQSFADSDGDGIGDFAGITARLDHLAWLGVNAVWLNPCFASPFRDAGYDISDYFTVAPRYGTNDDLAALVDAARRRGIRVLLDLVPGHTSHRHPWFRASADDPSDGRYVWAPEDADVPAGYVPSPGRRGGFYLPNFFESQPALNFGFARTDPAEPWRQPVDAEGPRANRQALRDVMDHWLRLGVSGFRVDMAASLVKDDPGHAETTRLWTGLRGWLEAAHPQAALLAEWGDPAVSVPAGFHADFFLQFGGETDGLPMRSLWGTGQGTEHAHWAALDCFFDAEGRGSPRPFTEAWRAAAGKIGEAGHTALPTSNHDYSRLACGPRTPEQLPAAFAFQLTWPSLPAIYYGDEIGMRYVPGLPDHEGSALGPGYNRSGSRTPMQWDSSPGAGFSTAPEDRFYLPLDPGPDRPDVASQRADETSLLHLVRRLIALRTSTPALGPAGAVEVLHEGYPFVYRRGGSHLVVVNPARRASTAPVRPPGQERARPLEADGVTLTADGVAADGFGYGVFVL</sequence>
<feature type="compositionally biased region" description="Low complexity" evidence="1">
    <location>
        <begin position="10"/>
        <end position="21"/>
    </location>
</feature>
<gene>
    <name evidence="3" type="ORF">DVA86_22340</name>
</gene>
<dbReference type="RefSeq" id="WP_208880821.1">
    <property type="nucleotide sequence ID" value="NZ_CP031320.1"/>
</dbReference>
<dbReference type="SMART" id="SM00642">
    <property type="entry name" value="Aamy"/>
    <property type="match status" value="1"/>
</dbReference>
<dbReference type="KEGG" id="sarm:DVA86_22340"/>
<dbReference type="AlphaFoldDB" id="A0A345XTK8"/>
<feature type="region of interest" description="Disordered" evidence="1">
    <location>
        <begin position="1"/>
        <end position="22"/>
    </location>
</feature>
<protein>
    <submittedName>
        <fullName evidence="3">Oligo-1,6-glucosidase</fullName>
    </submittedName>
</protein>
<dbReference type="SUPFAM" id="SSF51445">
    <property type="entry name" value="(Trans)glycosidases"/>
    <property type="match status" value="1"/>
</dbReference>
<dbReference type="PANTHER" id="PTHR10357">
    <property type="entry name" value="ALPHA-AMYLASE FAMILY MEMBER"/>
    <property type="match status" value="1"/>
</dbReference>
<reference evidence="3 4" key="1">
    <citation type="submission" date="2018-07" db="EMBL/GenBank/DDBJ databases">
        <title>Draft genome of the type strain Streptomyces armeniacus ATCC 15676.</title>
        <authorList>
            <person name="Labana P."/>
            <person name="Gosse J.T."/>
            <person name="Boddy C.N."/>
        </authorList>
    </citation>
    <scope>NUCLEOTIDE SEQUENCE [LARGE SCALE GENOMIC DNA]</scope>
    <source>
        <strain evidence="3 4">ATCC 15676</strain>
    </source>
</reference>
<dbReference type="Proteomes" id="UP000254425">
    <property type="component" value="Chromosome"/>
</dbReference>
<proteinExistence type="predicted"/>
<dbReference type="GO" id="GO:0005975">
    <property type="term" value="P:carbohydrate metabolic process"/>
    <property type="evidence" value="ECO:0007669"/>
    <property type="project" value="InterPro"/>
</dbReference>
<dbReference type="Gene3D" id="3.90.400.10">
    <property type="entry name" value="Oligo-1,6-glucosidase, Domain 2"/>
    <property type="match status" value="1"/>
</dbReference>
<dbReference type="InterPro" id="IPR006047">
    <property type="entry name" value="GH13_cat_dom"/>
</dbReference>
<name>A0A345XTK8_9ACTN</name>
<dbReference type="InterPro" id="IPR045857">
    <property type="entry name" value="O16G_dom_2"/>
</dbReference>
<dbReference type="InterPro" id="IPR017853">
    <property type="entry name" value="GH"/>
</dbReference>